<dbReference type="ExpressionAtlas" id="A0A2K3DXL9">
    <property type="expression patterns" value="baseline"/>
</dbReference>
<evidence type="ECO:0000256" key="3">
    <source>
        <dbReference type="ARBA" id="ARBA00022692"/>
    </source>
</evidence>
<dbReference type="EMBL" id="CM008964">
    <property type="protein sequence ID" value="PNW85283.1"/>
    <property type="molecule type" value="Genomic_DNA"/>
</dbReference>
<dbReference type="OMA" id="NARNGSH"/>
<dbReference type="GO" id="GO:0022857">
    <property type="term" value="F:transmembrane transporter activity"/>
    <property type="evidence" value="ECO:0007669"/>
    <property type="project" value="InterPro"/>
</dbReference>
<dbReference type="PANTHER" id="PTHR16172:SF41">
    <property type="entry name" value="MAJOR FACILITATOR SUPERFAMILY DOMAIN-CONTAINING PROTEIN 6-LIKE"/>
    <property type="match status" value="1"/>
</dbReference>
<organism evidence="9 10">
    <name type="scientific">Chlamydomonas reinhardtii</name>
    <name type="common">Chlamydomonas smithii</name>
    <dbReference type="NCBI Taxonomy" id="3055"/>
    <lineage>
        <taxon>Eukaryota</taxon>
        <taxon>Viridiplantae</taxon>
        <taxon>Chlorophyta</taxon>
        <taxon>core chlorophytes</taxon>
        <taxon>Chlorophyceae</taxon>
        <taxon>CS clade</taxon>
        <taxon>Chlamydomonadales</taxon>
        <taxon>Chlamydomonadaceae</taxon>
        <taxon>Chlamydomonas</taxon>
    </lineage>
</organism>
<feature type="transmembrane region" description="Helical" evidence="7">
    <location>
        <begin position="458"/>
        <end position="477"/>
    </location>
</feature>
<dbReference type="KEGG" id="cre:CHLRE_03g179400v5"/>
<evidence type="ECO:0000313" key="9">
    <source>
        <dbReference type="EMBL" id="PNW85283.1"/>
    </source>
</evidence>
<feature type="domain" description="Major facilitator superfamily (MFS) profile" evidence="8">
    <location>
        <begin position="301"/>
        <end position="501"/>
    </location>
</feature>
<dbReference type="SUPFAM" id="SSF103473">
    <property type="entry name" value="MFS general substrate transporter"/>
    <property type="match status" value="1"/>
</dbReference>
<dbReference type="OrthoDB" id="515887at2759"/>
<dbReference type="Pfam" id="PF12832">
    <property type="entry name" value="MFS_1_like"/>
    <property type="match status" value="1"/>
</dbReference>
<dbReference type="Gene3D" id="1.20.1250.20">
    <property type="entry name" value="MFS general substrate transporter like domains"/>
    <property type="match status" value="2"/>
</dbReference>
<reference evidence="9 10" key="1">
    <citation type="journal article" date="2007" name="Science">
        <title>The Chlamydomonas genome reveals the evolution of key animal and plant functions.</title>
        <authorList>
            <person name="Merchant S.S."/>
            <person name="Prochnik S.E."/>
            <person name="Vallon O."/>
            <person name="Harris E.H."/>
            <person name="Karpowicz S.J."/>
            <person name="Witman G.B."/>
            <person name="Terry A."/>
            <person name="Salamov A."/>
            <person name="Fritz-Laylin L.K."/>
            <person name="Marechal-Drouard L."/>
            <person name="Marshall W.F."/>
            <person name="Qu L.H."/>
            <person name="Nelson D.R."/>
            <person name="Sanderfoot A.A."/>
            <person name="Spalding M.H."/>
            <person name="Kapitonov V.V."/>
            <person name="Ren Q."/>
            <person name="Ferris P."/>
            <person name="Lindquist E."/>
            <person name="Shapiro H."/>
            <person name="Lucas S.M."/>
            <person name="Grimwood J."/>
            <person name="Schmutz J."/>
            <person name="Cardol P."/>
            <person name="Cerutti H."/>
            <person name="Chanfreau G."/>
            <person name="Chen C.L."/>
            <person name="Cognat V."/>
            <person name="Croft M.T."/>
            <person name="Dent R."/>
            <person name="Dutcher S."/>
            <person name="Fernandez E."/>
            <person name="Fukuzawa H."/>
            <person name="Gonzalez-Ballester D."/>
            <person name="Gonzalez-Halphen D."/>
            <person name="Hallmann A."/>
            <person name="Hanikenne M."/>
            <person name="Hippler M."/>
            <person name="Inwood W."/>
            <person name="Jabbari K."/>
            <person name="Kalanon M."/>
            <person name="Kuras R."/>
            <person name="Lefebvre P.A."/>
            <person name="Lemaire S.D."/>
            <person name="Lobanov A.V."/>
            <person name="Lohr M."/>
            <person name="Manuell A."/>
            <person name="Meier I."/>
            <person name="Mets L."/>
            <person name="Mittag M."/>
            <person name="Mittelmeier T."/>
            <person name="Moroney J.V."/>
            <person name="Moseley J."/>
            <person name="Napoli C."/>
            <person name="Nedelcu A.M."/>
            <person name="Niyogi K."/>
            <person name="Novoselov S.V."/>
            <person name="Paulsen I.T."/>
            <person name="Pazour G."/>
            <person name="Purton S."/>
            <person name="Ral J.P."/>
            <person name="Riano-Pachon D.M."/>
            <person name="Riekhof W."/>
            <person name="Rymarquis L."/>
            <person name="Schroda M."/>
            <person name="Stern D."/>
            <person name="Umen J."/>
            <person name="Willows R."/>
            <person name="Wilson N."/>
            <person name="Zimmer S.L."/>
            <person name="Allmer J."/>
            <person name="Balk J."/>
            <person name="Bisova K."/>
            <person name="Chen C.J."/>
            <person name="Elias M."/>
            <person name="Gendler K."/>
            <person name="Hauser C."/>
            <person name="Lamb M.R."/>
            <person name="Ledford H."/>
            <person name="Long J.C."/>
            <person name="Minagawa J."/>
            <person name="Page M.D."/>
            <person name="Pan J."/>
            <person name="Pootakham W."/>
            <person name="Roje S."/>
            <person name="Rose A."/>
            <person name="Stahlberg E."/>
            <person name="Terauchi A.M."/>
            <person name="Yang P."/>
            <person name="Ball S."/>
            <person name="Bowler C."/>
            <person name="Dieckmann C.L."/>
            <person name="Gladyshev V.N."/>
            <person name="Green P."/>
            <person name="Jorgensen R."/>
            <person name="Mayfield S."/>
            <person name="Mueller-Roeber B."/>
            <person name="Rajamani S."/>
            <person name="Sayre R.T."/>
            <person name="Brokstein P."/>
            <person name="Dubchak I."/>
            <person name="Goodstein D."/>
            <person name="Hornick L."/>
            <person name="Huang Y.W."/>
            <person name="Jhaveri J."/>
            <person name="Luo Y."/>
            <person name="Martinez D."/>
            <person name="Ngau W.C."/>
            <person name="Otillar B."/>
            <person name="Poliakov A."/>
            <person name="Porter A."/>
            <person name="Szajkowski L."/>
            <person name="Werner G."/>
            <person name="Zhou K."/>
            <person name="Grigoriev I.V."/>
            <person name="Rokhsar D.S."/>
            <person name="Grossman A.R."/>
        </authorList>
    </citation>
    <scope>NUCLEOTIDE SEQUENCE [LARGE SCALE GENOMIC DNA]</scope>
    <source>
        <strain evidence="10">CC-503</strain>
    </source>
</reference>
<dbReference type="InterPro" id="IPR051717">
    <property type="entry name" value="MFS_MFSD6"/>
</dbReference>
<feature type="region of interest" description="Disordered" evidence="6">
    <location>
        <begin position="245"/>
        <end position="268"/>
    </location>
</feature>
<dbReference type="GO" id="GO:0016020">
    <property type="term" value="C:membrane"/>
    <property type="evidence" value="ECO:0000318"/>
    <property type="project" value="GO_Central"/>
</dbReference>
<dbReference type="InterPro" id="IPR024989">
    <property type="entry name" value="MFS_assoc_dom"/>
</dbReference>
<dbReference type="GeneID" id="66052892"/>
<evidence type="ECO:0000256" key="5">
    <source>
        <dbReference type="ARBA" id="ARBA00023136"/>
    </source>
</evidence>
<dbReference type="Proteomes" id="UP000006906">
    <property type="component" value="Chromosome 3"/>
</dbReference>
<comment type="similarity">
    <text evidence="2">Belongs to the major facilitator superfamily. MFSD6 family.</text>
</comment>
<dbReference type="InterPro" id="IPR036259">
    <property type="entry name" value="MFS_trans_sf"/>
</dbReference>
<dbReference type="Gramene" id="PNW85283">
    <property type="protein sequence ID" value="PNW85283"/>
    <property type="gene ID" value="CHLRE_03g179400v5"/>
</dbReference>
<evidence type="ECO:0000256" key="4">
    <source>
        <dbReference type="ARBA" id="ARBA00022989"/>
    </source>
</evidence>
<gene>
    <name evidence="9" type="ORF">CHLRE_03g179400v5</name>
</gene>
<keyword evidence="3 7" id="KW-0812">Transmembrane</keyword>
<dbReference type="PROSITE" id="PS50850">
    <property type="entry name" value="MFS"/>
    <property type="match status" value="1"/>
</dbReference>
<evidence type="ECO:0000256" key="7">
    <source>
        <dbReference type="SAM" id="Phobius"/>
    </source>
</evidence>
<comment type="subcellular location">
    <subcellularLocation>
        <location evidence="1">Membrane</location>
        <topology evidence="1">Multi-pass membrane protein</topology>
    </subcellularLocation>
</comment>
<accession>A0A2K3DXL9</accession>
<keyword evidence="10" id="KW-1185">Reference proteome</keyword>
<dbReference type="PANTHER" id="PTHR16172">
    <property type="entry name" value="MAJOR FACILITATOR SUPERFAMILY DOMAIN-CONTAINING PROTEIN 6-LIKE"/>
    <property type="match status" value="1"/>
</dbReference>
<evidence type="ECO:0000256" key="2">
    <source>
        <dbReference type="ARBA" id="ARBA00005241"/>
    </source>
</evidence>
<name>A0A2K3DXL9_CHLRE</name>
<dbReference type="RefSeq" id="XP_042926146.1">
    <property type="nucleotide sequence ID" value="XM_043061017.1"/>
</dbReference>
<proteinExistence type="inferred from homology"/>
<feature type="transmembrane region" description="Helical" evidence="7">
    <location>
        <begin position="77"/>
        <end position="95"/>
    </location>
</feature>
<keyword evidence="5 7" id="KW-0472">Membrane</keyword>
<protein>
    <recommendedName>
        <fullName evidence="8">Major facilitator superfamily (MFS) profile domain-containing protein</fullName>
    </recommendedName>
</protein>
<evidence type="ECO:0000313" key="10">
    <source>
        <dbReference type="Proteomes" id="UP000006906"/>
    </source>
</evidence>
<evidence type="ECO:0000256" key="6">
    <source>
        <dbReference type="SAM" id="MobiDB-lite"/>
    </source>
</evidence>
<sequence>MERFRARLADPAVNAKAWYLLSFAASVAVGPFLNLYFQQLGLTHSQVGVIGALRRWVSAPSAFAWAAVADRRNAHQAVLLATFVGSVAARLLILLPRSYWGLLAATLLAECLRAPVNVLADAAAIQLCAKESDYGKFRLWGAVGWGAFSTPAGWIITRLGIQWAFYTNTIMSLPCIYFGAKLHSMRPAAAAAGNLAHEAKSGAAGKRGAATKGRGVVALDEEEVIGEQAPLLQAVQEVAADGAIGHGGSGGKLDRQPEGLGRGGKHGGQAPATAAVAVAAPAPVLPVGYWRRLWTLVKQPEVAVFFMTAAANGYGWGTIDCFLYMYLKQLGASEALVGVAVTITCAAEVPAFQLQDRLLDRWGVTAVLDMVQAAYVLRLALYALLPYAGSVLWVLPVEVLHGVTFACGWGAGTVNCKTLAPPGLAATMQGTFQSLTSAGFGLGALVGGWVGAHAGWQGMFAVASVTVLGMWLSILTARGLISLLKHTTPPLAPHGSSKVLQ</sequence>
<feature type="transmembrane region" description="Helical" evidence="7">
    <location>
        <begin position="432"/>
        <end position="452"/>
    </location>
</feature>
<evidence type="ECO:0000256" key="1">
    <source>
        <dbReference type="ARBA" id="ARBA00004141"/>
    </source>
</evidence>
<feature type="transmembrane region" description="Helical" evidence="7">
    <location>
        <begin position="137"/>
        <end position="157"/>
    </location>
</feature>
<dbReference type="InParanoid" id="A0A2K3DXL9"/>
<dbReference type="AlphaFoldDB" id="A0A2K3DXL9"/>
<evidence type="ECO:0000259" key="8">
    <source>
        <dbReference type="PROSITE" id="PS50850"/>
    </source>
</evidence>
<feature type="transmembrane region" description="Helical" evidence="7">
    <location>
        <begin position="17"/>
        <end position="37"/>
    </location>
</feature>
<keyword evidence="4 7" id="KW-1133">Transmembrane helix</keyword>
<dbReference type="InterPro" id="IPR020846">
    <property type="entry name" value="MFS_dom"/>
</dbReference>